<reference evidence="1 2" key="1">
    <citation type="submission" date="2020-03" db="EMBL/GenBank/DDBJ databases">
        <title>Whole genome shotgun sequence of Phytohabitans rumicis NBRC 108638.</title>
        <authorList>
            <person name="Komaki H."/>
            <person name="Tamura T."/>
        </authorList>
    </citation>
    <scope>NUCLEOTIDE SEQUENCE [LARGE SCALE GENOMIC DNA]</scope>
    <source>
        <strain evidence="1 2">NBRC 108638</strain>
    </source>
</reference>
<sequence>MHDDMPGGGDSASLSDLERVVESARQALGDQATQLGVRLYFLAVLGRDEPHRFHPGLLHRWIGRADRLLCRIAGGGDVTAALRRFARQGYVSPYELTTDLLGHRPMPRKDIVRSVYA</sequence>
<evidence type="ECO:0000313" key="2">
    <source>
        <dbReference type="Proteomes" id="UP000482960"/>
    </source>
</evidence>
<evidence type="ECO:0000313" key="1">
    <source>
        <dbReference type="EMBL" id="GFJ88537.1"/>
    </source>
</evidence>
<keyword evidence="2" id="KW-1185">Reference proteome</keyword>
<name>A0A6V8L380_9ACTN</name>
<dbReference type="AlphaFoldDB" id="A0A6V8L380"/>
<reference evidence="1 2" key="2">
    <citation type="submission" date="2020-03" db="EMBL/GenBank/DDBJ databases">
        <authorList>
            <person name="Ichikawa N."/>
            <person name="Kimura A."/>
            <person name="Kitahashi Y."/>
            <person name="Uohara A."/>
        </authorList>
    </citation>
    <scope>NUCLEOTIDE SEQUENCE [LARGE SCALE GENOMIC DNA]</scope>
    <source>
        <strain evidence="1 2">NBRC 108638</strain>
    </source>
</reference>
<protein>
    <submittedName>
        <fullName evidence="1">Uncharacterized protein</fullName>
    </submittedName>
</protein>
<gene>
    <name evidence="1" type="ORF">Prum_021790</name>
</gene>
<accession>A0A6V8L380</accession>
<proteinExistence type="predicted"/>
<organism evidence="1 2">
    <name type="scientific">Phytohabitans rumicis</name>
    <dbReference type="NCBI Taxonomy" id="1076125"/>
    <lineage>
        <taxon>Bacteria</taxon>
        <taxon>Bacillati</taxon>
        <taxon>Actinomycetota</taxon>
        <taxon>Actinomycetes</taxon>
        <taxon>Micromonosporales</taxon>
        <taxon>Micromonosporaceae</taxon>
    </lineage>
</organism>
<dbReference type="RefSeq" id="WP_173075913.1">
    <property type="nucleotide sequence ID" value="NZ_BLPG01000001.1"/>
</dbReference>
<dbReference type="Proteomes" id="UP000482960">
    <property type="component" value="Unassembled WGS sequence"/>
</dbReference>
<dbReference type="EMBL" id="BLPG01000001">
    <property type="protein sequence ID" value="GFJ88537.1"/>
    <property type="molecule type" value="Genomic_DNA"/>
</dbReference>
<comment type="caution">
    <text evidence="1">The sequence shown here is derived from an EMBL/GenBank/DDBJ whole genome shotgun (WGS) entry which is preliminary data.</text>
</comment>